<evidence type="ECO:0000313" key="1">
    <source>
        <dbReference type="EMBL" id="CAG8741757.1"/>
    </source>
</evidence>
<dbReference type="Proteomes" id="UP000789366">
    <property type="component" value="Unassembled WGS sequence"/>
</dbReference>
<gene>
    <name evidence="1" type="ORF">SPELUC_LOCUS13861</name>
</gene>
<sequence>KLKISGKELESKEREEKYLKEVFEHSLQENELKDKEIDDLKEKLKEQSEELSRTREERDQLKEEKEELVREISKLKEKTVKEETNASEIGILDSEGKEKTSRREVYTNLCAIDRWQLHVKTIVENDFLGEIKLIKEGSGEVKKKLEKRYSTEEERKKIDFKVIEQIRDFDHKDLTFKQQLLVDELITSEDLKSRYKKYGLCEECQQPYIGNTLQSTPGHGF</sequence>
<comment type="caution">
    <text evidence="1">The sequence shown here is derived from an EMBL/GenBank/DDBJ whole genome shotgun (WGS) entry which is preliminary data.</text>
</comment>
<accession>A0ACA9Q9K0</accession>
<evidence type="ECO:0000313" key="2">
    <source>
        <dbReference type="Proteomes" id="UP000789366"/>
    </source>
</evidence>
<name>A0ACA9Q9K0_9GLOM</name>
<feature type="non-terminal residue" evidence="1">
    <location>
        <position position="221"/>
    </location>
</feature>
<feature type="non-terminal residue" evidence="1">
    <location>
        <position position="1"/>
    </location>
</feature>
<keyword evidence="2" id="KW-1185">Reference proteome</keyword>
<protein>
    <submittedName>
        <fullName evidence="1">1283_t:CDS:1</fullName>
    </submittedName>
</protein>
<organism evidence="1 2">
    <name type="scientific">Cetraspora pellucida</name>
    <dbReference type="NCBI Taxonomy" id="1433469"/>
    <lineage>
        <taxon>Eukaryota</taxon>
        <taxon>Fungi</taxon>
        <taxon>Fungi incertae sedis</taxon>
        <taxon>Mucoromycota</taxon>
        <taxon>Glomeromycotina</taxon>
        <taxon>Glomeromycetes</taxon>
        <taxon>Diversisporales</taxon>
        <taxon>Gigasporaceae</taxon>
        <taxon>Cetraspora</taxon>
    </lineage>
</organism>
<dbReference type="EMBL" id="CAJVPW010038228">
    <property type="protein sequence ID" value="CAG8741757.1"/>
    <property type="molecule type" value="Genomic_DNA"/>
</dbReference>
<proteinExistence type="predicted"/>
<reference evidence="1" key="1">
    <citation type="submission" date="2021-06" db="EMBL/GenBank/DDBJ databases">
        <authorList>
            <person name="Kallberg Y."/>
            <person name="Tangrot J."/>
            <person name="Rosling A."/>
        </authorList>
    </citation>
    <scope>NUCLEOTIDE SEQUENCE</scope>
    <source>
        <strain evidence="1">28 12/20/2015</strain>
    </source>
</reference>